<evidence type="ECO:0000313" key="3">
    <source>
        <dbReference type="Proteomes" id="UP001302812"/>
    </source>
</evidence>
<gene>
    <name evidence="2" type="ORF">N656DRAFT_704085</name>
</gene>
<evidence type="ECO:0000256" key="1">
    <source>
        <dbReference type="SAM" id="Phobius"/>
    </source>
</evidence>
<dbReference type="PANTHER" id="PTHR35043:SF7">
    <property type="entry name" value="TRANSCRIPTION FACTOR DOMAIN-CONTAINING PROTEIN"/>
    <property type="match status" value="1"/>
</dbReference>
<reference evidence="2" key="2">
    <citation type="submission" date="2023-05" db="EMBL/GenBank/DDBJ databases">
        <authorList>
            <consortium name="Lawrence Berkeley National Laboratory"/>
            <person name="Steindorff A."/>
            <person name="Hensen N."/>
            <person name="Bonometti L."/>
            <person name="Westerberg I."/>
            <person name="Brannstrom I.O."/>
            <person name="Guillou S."/>
            <person name="Cros-Aarteil S."/>
            <person name="Calhoun S."/>
            <person name="Haridas S."/>
            <person name="Kuo A."/>
            <person name="Mondo S."/>
            <person name="Pangilinan J."/>
            <person name="Riley R."/>
            <person name="Labutti K."/>
            <person name="Andreopoulos B."/>
            <person name="Lipzen A."/>
            <person name="Chen C."/>
            <person name="Yanf M."/>
            <person name="Daum C."/>
            <person name="Ng V."/>
            <person name="Clum A."/>
            <person name="Ohm R."/>
            <person name="Martin F."/>
            <person name="Silar P."/>
            <person name="Natvig D."/>
            <person name="Lalanne C."/>
            <person name="Gautier V."/>
            <person name="Ament-Velasquez S.L."/>
            <person name="Kruys A."/>
            <person name="Hutchinson M.I."/>
            <person name="Powell A.J."/>
            <person name="Barry K."/>
            <person name="Miller A.N."/>
            <person name="Grigoriev I.V."/>
            <person name="Debuchy R."/>
            <person name="Gladieux P."/>
            <person name="Thoren M.H."/>
            <person name="Johannesson H."/>
        </authorList>
    </citation>
    <scope>NUCLEOTIDE SEQUENCE</scope>
    <source>
        <strain evidence="2">CBS 508.74</strain>
    </source>
</reference>
<feature type="transmembrane region" description="Helical" evidence="1">
    <location>
        <begin position="306"/>
        <end position="325"/>
    </location>
</feature>
<sequence length="426" mass="47863">PDTRVNFMHGPNSRGTWEILWGSLFPIFACTWTIQHPNIPRQYGSHDGRFATTFKRKLESLQDDMLLFVITILAPEITIAVASCELVSACATRRRLKALCLREQNTSRASAMWSLSKVRYANMGGFVLTTETEPSNPCRDYIFLTASELVTLWDDQHLEHLPDIADSDLEDKSKSDLLLKFIAMAEVLWVITQISARASRGLTISPLEISVLAYAVCAIVTYFLYWDKPKNVRTPVRVPITPAQHQLISKVLKESRSRTMGINLYAEFLLPRDDPIRRDPGEDIHRPIGNFTALVSRDGSSLVTKAVGGVGYLALLLFAGIHLAAWNFDFPSRAELIVWRLATVYTVGFGPVALSVNLIVKHISVDLFVKKLRLMGKYSVAVRVSSSIYVLARLAIVVEAFRTLFYLPSDSYVPTWTSNIPHFLSE</sequence>
<comment type="caution">
    <text evidence="2">The sequence shown here is derived from an EMBL/GenBank/DDBJ whole genome shotgun (WGS) entry which is preliminary data.</text>
</comment>
<feature type="transmembrane region" description="Helical" evidence="1">
    <location>
        <begin position="202"/>
        <end position="225"/>
    </location>
</feature>
<keyword evidence="1" id="KW-0812">Transmembrane</keyword>
<feature type="transmembrane region" description="Helical" evidence="1">
    <location>
        <begin position="65"/>
        <end position="87"/>
    </location>
</feature>
<name>A0AAN6YV86_9PEZI</name>
<keyword evidence="3" id="KW-1185">Reference proteome</keyword>
<dbReference type="AlphaFoldDB" id="A0AAN6YV86"/>
<feature type="transmembrane region" description="Helical" evidence="1">
    <location>
        <begin position="380"/>
        <end position="401"/>
    </location>
</feature>
<accession>A0AAN6YV86</accession>
<feature type="non-terminal residue" evidence="2">
    <location>
        <position position="1"/>
    </location>
</feature>
<dbReference type="RefSeq" id="XP_064672865.1">
    <property type="nucleotide sequence ID" value="XM_064811152.1"/>
</dbReference>
<feature type="transmembrane region" description="Helical" evidence="1">
    <location>
        <begin position="177"/>
        <end position="196"/>
    </location>
</feature>
<dbReference type="EMBL" id="MU853335">
    <property type="protein sequence ID" value="KAK4115295.1"/>
    <property type="molecule type" value="Genomic_DNA"/>
</dbReference>
<dbReference type="GeneID" id="89935277"/>
<dbReference type="Proteomes" id="UP001302812">
    <property type="component" value="Unassembled WGS sequence"/>
</dbReference>
<organism evidence="2 3">
    <name type="scientific">Canariomyces notabilis</name>
    <dbReference type="NCBI Taxonomy" id="2074819"/>
    <lineage>
        <taxon>Eukaryota</taxon>
        <taxon>Fungi</taxon>
        <taxon>Dikarya</taxon>
        <taxon>Ascomycota</taxon>
        <taxon>Pezizomycotina</taxon>
        <taxon>Sordariomycetes</taxon>
        <taxon>Sordariomycetidae</taxon>
        <taxon>Sordariales</taxon>
        <taxon>Chaetomiaceae</taxon>
        <taxon>Canariomyces</taxon>
    </lineage>
</organism>
<dbReference type="PANTHER" id="PTHR35043">
    <property type="entry name" value="TRANSCRIPTION FACTOR DOMAIN-CONTAINING PROTEIN"/>
    <property type="match status" value="1"/>
</dbReference>
<keyword evidence="1" id="KW-1133">Transmembrane helix</keyword>
<protein>
    <submittedName>
        <fullName evidence="2">Uncharacterized protein</fullName>
    </submittedName>
</protein>
<feature type="transmembrane region" description="Helical" evidence="1">
    <location>
        <begin position="337"/>
        <end position="360"/>
    </location>
</feature>
<reference evidence="2" key="1">
    <citation type="journal article" date="2023" name="Mol. Phylogenet. Evol.">
        <title>Genome-scale phylogeny and comparative genomics of the fungal order Sordariales.</title>
        <authorList>
            <person name="Hensen N."/>
            <person name="Bonometti L."/>
            <person name="Westerberg I."/>
            <person name="Brannstrom I.O."/>
            <person name="Guillou S."/>
            <person name="Cros-Aarteil S."/>
            <person name="Calhoun S."/>
            <person name="Haridas S."/>
            <person name="Kuo A."/>
            <person name="Mondo S."/>
            <person name="Pangilinan J."/>
            <person name="Riley R."/>
            <person name="LaButti K."/>
            <person name="Andreopoulos B."/>
            <person name="Lipzen A."/>
            <person name="Chen C."/>
            <person name="Yan M."/>
            <person name="Daum C."/>
            <person name="Ng V."/>
            <person name="Clum A."/>
            <person name="Steindorff A."/>
            <person name="Ohm R.A."/>
            <person name="Martin F."/>
            <person name="Silar P."/>
            <person name="Natvig D.O."/>
            <person name="Lalanne C."/>
            <person name="Gautier V."/>
            <person name="Ament-Velasquez S.L."/>
            <person name="Kruys A."/>
            <person name="Hutchinson M.I."/>
            <person name="Powell A.J."/>
            <person name="Barry K."/>
            <person name="Miller A.N."/>
            <person name="Grigoriev I.V."/>
            <person name="Debuchy R."/>
            <person name="Gladieux P."/>
            <person name="Hiltunen Thoren M."/>
            <person name="Johannesson H."/>
        </authorList>
    </citation>
    <scope>NUCLEOTIDE SEQUENCE</scope>
    <source>
        <strain evidence="2">CBS 508.74</strain>
    </source>
</reference>
<keyword evidence="1" id="KW-0472">Membrane</keyword>
<proteinExistence type="predicted"/>
<evidence type="ECO:0000313" key="2">
    <source>
        <dbReference type="EMBL" id="KAK4115295.1"/>
    </source>
</evidence>